<evidence type="ECO:0000313" key="1">
    <source>
        <dbReference type="EMBL" id="KAH7093497.1"/>
    </source>
</evidence>
<dbReference type="OrthoDB" id="3800652at2759"/>
<comment type="caution">
    <text evidence="1">The sequence shown here is derived from an EMBL/GenBank/DDBJ whole genome shotgun (WGS) entry which is preliminary data.</text>
</comment>
<dbReference type="Proteomes" id="UP000813461">
    <property type="component" value="Unassembled WGS sequence"/>
</dbReference>
<name>A0A8K0W366_9PLEO</name>
<dbReference type="AlphaFoldDB" id="A0A8K0W366"/>
<gene>
    <name evidence="1" type="ORF">FB567DRAFT_544843</name>
</gene>
<protein>
    <submittedName>
        <fullName evidence="1">Uncharacterized protein</fullName>
    </submittedName>
</protein>
<organism evidence="1 2">
    <name type="scientific">Paraphoma chrysanthemicola</name>
    <dbReference type="NCBI Taxonomy" id="798071"/>
    <lineage>
        <taxon>Eukaryota</taxon>
        <taxon>Fungi</taxon>
        <taxon>Dikarya</taxon>
        <taxon>Ascomycota</taxon>
        <taxon>Pezizomycotina</taxon>
        <taxon>Dothideomycetes</taxon>
        <taxon>Pleosporomycetidae</taxon>
        <taxon>Pleosporales</taxon>
        <taxon>Pleosporineae</taxon>
        <taxon>Phaeosphaeriaceae</taxon>
        <taxon>Paraphoma</taxon>
    </lineage>
</organism>
<evidence type="ECO:0000313" key="2">
    <source>
        <dbReference type="Proteomes" id="UP000813461"/>
    </source>
</evidence>
<proteinExistence type="predicted"/>
<sequence length="315" mass="36547">MLLIRSYTDCHPQSATSSMITCSIISSPNIDVVTYFDSDMVDSLPVIPGVDVPVLSRTEGTRSSSRRLVPYQMSQLPNSSQEYRTWQANRIIPYIRAEELDGWMRTFYPITDPSDPRSSQYNGIMPYIVLPWRTNRTWDALPMIEFARRNHQHLRPDGTMMGASKIIARRLRYNGNAVEHEQNHGDLMRRVLFRPRGDTTQSILSYIESGTGYQMKSVEVRYHGHPQPGNHRAMIKIWFMDAPEVWWVNGREWNWLHPDNTVPLPVGPHKPAKYRRKQEIRLFLESAGLQHSQIRRRWTIRLAVHGKHVFGGEGV</sequence>
<dbReference type="EMBL" id="JAGMVJ010000002">
    <property type="protein sequence ID" value="KAH7093497.1"/>
    <property type="molecule type" value="Genomic_DNA"/>
</dbReference>
<keyword evidence="2" id="KW-1185">Reference proteome</keyword>
<accession>A0A8K0W366</accession>
<reference evidence="1" key="1">
    <citation type="journal article" date="2021" name="Nat. Commun.">
        <title>Genetic determinants of endophytism in the Arabidopsis root mycobiome.</title>
        <authorList>
            <person name="Mesny F."/>
            <person name="Miyauchi S."/>
            <person name="Thiergart T."/>
            <person name="Pickel B."/>
            <person name="Atanasova L."/>
            <person name="Karlsson M."/>
            <person name="Huettel B."/>
            <person name="Barry K.W."/>
            <person name="Haridas S."/>
            <person name="Chen C."/>
            <person name="Bauer D."/>
            <person name="Andreopoulos W."/>
            <person name="Pangilinan J."/>
            <person name="LaButti K."/>
            <person name="Riley R."/>
            <person name="Lipzen A."/>
            <person name="Clum A."/>
            <person name="Drula E."/>
            <person name="Henrissat B."/>
            <person name="Kohler A."/>
            <person name="Grigoriev I.V."/>
            <person name="Martin F.M."/>
            <person name="Hacquard S."/>
        </authorList>
    </citation>
    <scope>NUCLEOTIDE SEQUENCE</scope>
    <source>
        <strain evidence="1">MPI-SDFR-AT-0120</strain>
    </source>
</reference>